<keyword evidence="4" id="KW-1185">Reference proteome</keyword>
<dbReference type="Pfam" id="PF13581">
    <property type="entry name" value="HATPase_c_2"/>
    <property type="match status" value="1"/>
</dbReference>
<dbReference type="STRING" id="40318.SNOD_26030"/>
<evidence type="ECO:0000313" key="4">
    <source>
        <dbReference type="Proteomes" id="UP000031526"/>
    </source>
</evidence>
<dbReference type="PANTHER" id="PTHR35526">
    <property type="entry name" value="ANTI-SIGMA-F FACTOR RSBW-RELATED"/>
    <property type="match status" value="1"/>
</dbReference>
<gene>
    <name evidence="3" type="ORF">SNOD_26030</name>
</gene>
<keyword evidence="1" id="KW-0723">Serine/threonine-protein kinase</keyword>
<dbReference type="Gene3D" id="3.30.565.10">
    <property type="entry name" value="Histidine kinase-like ATPase, C-terminal domain"/>
    <property type="match status" value="1"/>
</dbReference>
<keyword evidence="1" id="KW-0418">Kinase</keyword>
<evidence type="ECO:0000256" key="1">
    <source>
        <dbReference type="ARBA" id="ARBA00022527"/>
    </source>
</evidence>
<organism evidence="3 4">
    <name type="scientific">Streptomyces nodosus</name>
    <dbReference type="NCBI Taxonomy" id="40318"/>
    <lineage>
        <taxon>Bacteria</taxon>
        <taxon>Bacillati</taxon>
        <taxon>Actinomycetota</taxon>
        <taxon>Actinomycetes</taxon>
        <taxon>Kitasatosporales</taxon>
        <taxon>Streptomycetaceae</taxon>
        <taxon>Streptomyces</taxon>
    </lineage>
</organism>
<accession>A0A0B5DLA6</accession>
<reference evidence="3 4" key="2">
    <citation type="journal article" date="2016" name="Appl. Microbiol. Biotechnol.">
        <title>Exploiting the genome sequence of Streptomyces nodosus for enhanced antibiotic production.</title>
        <authorList>
            <person name="Sweeney P."/>
            <person name="Murphy C.D."/>
            <person name="Caffrey P."/>
        </authorList>
    </citation>
    <scope>NUCLEOTIDE SEQUENCE [LARGE SCALE GENOMIC DNA]</scope>
    <source>
        <strain evidence="3 4">ATCC 14899</strain>
    </source>
</reference>
<dbReference type="HOGENOM" id="CLU_1420760_0_0_11"/>
<evidence type="ECO:0000313" key="3">
    <source>
        <dbReference type="EMBL" id="AJE44533.1"/>
    </source>
</evidence>
<dbReference type="EMBL" id="CP009313">
    <property type="protein sequence ID" value="AJE44533.1"/>
    <property type="molecule type" value="Genomic_DNA"/>
</dbReference>
<dbReference type="GO" id="GO:0004674">
    <property type="term" value="F:protein serine/threonine kinase activity"/>
    <property type="evidence" value="ECO:0007669"/>
    <property type="project" value="UniProtKB-KW"/>
</dbReference>
<feature type="domain" description="Histidine kinase/HSP90-like ATPase" evidence="2">
    <location>
        <begin position="59"/>
        <end position="161"/>
    </location>
</feature>
<name>A0A0B5DLA6_9ACTN</name>
<evidence type="ECO:0000259" key="2">
    <source>
        <dbReference type="Pfam" id="PF13581"/>
    </source>
</evidence>
<proteinExistence type="predicted"/>
<dbReference type="InterPro" id="IPR003594">
    <property type="entry name" value="HATPase_dom"/>
</dbReference>
<sequence>MEPTMTTHLADQERTRCRAPGAADEPRRCGGIGTALEMSIERRPNPDGDALSEADAAWPRRLRRIVRASLIHWGRPSLVETAELLLTELATNALRHARGLDIGIRIYAQGDRLVIEVNDGSPTRPVFRHATATDESGRGLFLVDAMAAEWGVTPDGTTTWCTLPLAEGPSDIKDPESGWFYSLVPRGFSAW</sequence>
<reference evidence="4" key="1">
    <citation type="submission" date="2014-09" db="EMBL/GenBank/DDBJ databases">
        <title>Sequence of the Streptomyces nodosus genome.</title>
        <authorList>
            <person name="Sweeney P."/>
            <person name="Stephens N."/>
            <person name="Murphy C."/>
            <person name="Caffrey P."/>
        </authorList>
    </citation>
    <scope>NUCLEOTIDE SEQUENCE [LARGE SCALE GENOMIC DNA]</scope>
    <source>
        <strain evidence="4">ATCC 14899</strain>
    </source>
</reference>
<dbReference type="CDD" id="cd16936">
    <property type="entry name" value="HATPase_RsbW-like"/>
    <property type="match status" value="1"/>
</dbReference>
<dbReference type="Proteomes" id="UP000031526">
    <property type="component" value="Chromosome"/>
</dbReference>
<keyword evidence="1" id="KW-0808">Transferase</keyword>
<dbReference type="InterPro" id="IPR036890">
    <property type="entry name" value="HATPase_C_sf"/>
</dbReference>
<dbReference type="InterPro" id="IPR050267">
    <property type="entry name" value="Anti-sigma-factor_SerPK"/>
</dbReference>
<protein>
    <recommendedName>
        <fullName evidence="2">Histidine kinase/HSP90-like ATPase domain-containing protein</fullName>
    </recommendedName>
</protein>
<dbReference type="SUPFAM" id="SSF55874">
    <property type="entry name" value="ATPase domain of HSP90 chaperone/DNA topoisomerase II/histidine kinase"/>
    <property type="match status" value="1"/>
</dbReference>
<dbReference type="AlphaFoldDB" id="A0A0B5DLA6"/>
<dbReference type="PANTHER" id="PTHR35526:SF3">
    <property type="entry name" value="ANTI-SIGMA-F FACTOR RSBW"/>
    <property type="match status" value="1"/>
</dbReference>